<feature type="domain" description="RING-type" evidence="14">
    <location>
        <begin position="226"/>
        <end position="265"/>
    </location>
</feature>
<keyword evidence="7 11" id="KW-0863">Zinc-finger</keyword>
<protein>
    <recommendedName>
        <fullName evidence="3">RING-type E3 ubiquitin transferase</fullName>
        <ecNumber evidence="3">2.3.2.27</ecNumber>
    </recommendedName>
</protein>
<comment type="catalytic activity">
    <reaction evidence="1">
        <text>S-ubiquitinyl-[E2 ubiquitin-conjugating enzyme]-L-cysteine + [acceptor protein]-L-lysine = [E2 ubiquitin-conjugating enzyme]-L-cysteine + N(6)-ubiquitinyl-[acceptor protein]-L-lysine.</text>
        <dbReference type="EC" id="2.3.2.27"/>
    </reaction>
</comment>
<gene>
    <name evidence="15" type="ORF">Prudu_010488</name>
</gene>
<keyword evidence="9" id="KW-0862">Zinc</keyword>
<evidence type="ECO:0000256" key="13">
    <source>
        <dbReference type="SAM" id="Phobius"/>
    </source>
</evidence>
<dbReference type="PROSITE" id="PS50089">
    <property type="entry name" value="ZF_RING_2"/>
    <property type="match status" value="1"/>
</dbReference>
<evidence type="ECO:0000256" key="8">
    <source>
        <dbReference type="ARBA" id="ARBA00022786"/>
    </source>
</evidence>
<feature type="compositionally biased region" description="Basic and acidic residues" evidence="12">
    <location>
        <begin position="58"/>
        <end position="80"/>
    </location>
</feature>
<accession>A0A4Y1R8F2</accession>
<dbReference type="PANTHER" id="PTHR23328">
    <property type="entry name" value="RING-TYPE DOMAIN-CONTAINING PROTEIN"/>
    <property type="match status" value="1"/>
</dbReference>
<organism evidence="15">
    <name type="scientific">Prunus dulcis</name>
    <name type="common">Almond</name>
    <name type="synonym">Amygdalus dulcis</name>
    <dbReference type="NCBI Taxonomy" id="3755"/>
    <lineage>
        <taxon>Eukaryota</taxon>
        <taxon>Viridiplantae</taxon>
        <taxon>Streptophyta</taxon>
        <taxon>Embryophyta</taxon>
        <taxon>Tracheophyta</taxon>
        <taxon>Spermatophyta</taxon>
        <taxon>Magnoliopsida</taxon>
        <taxon>eudicotyledons</taxon>
        <taxon>Gunneridae</taxon>
        <taxon>Pentapetalae</taxon>
        <taxon>rosids</taxon>
        <taxon>fabids</taxon>
        <taxon>Rosales</taxon>
        <taxon>Rosaceae</taxon>
        <taxon>Amygdaloideae</taxon>
        <taxon>Amygdaleae</taxon>
        <taxon>Prunus</taxon>
    </lineage>
</organism>
<dbReference type="GO" id="GO:0031491">
    <property type="term" value="F:nucleosome binding"/>
    <property type="evidence" value="ECO:0007669"/>
    <property type="project" value="TreeGrafter"/>
</dbReference>
<dbReference type="AlphaFoldDB" id="A0A4Y1R8F2"/>
<keyword evidence="10" id="KW-0539">Nucleus</keyword>
<keyword evidence="8" id="KW-0833">Ubl conjugation pathway</keyword>
<evidence type="ECO:0000256" key="4">
    <source>
        <dbReference type="ARBA" id="ARBA00022679"/>
    </source>
</evidence>
<dbReference type="InterPro" id="IPR017907">
    <property type="entry name" value="Znf_RING_CS"/>
</dbReference>
<dbReference type="InterPro" id="IPR051657">
    <property type="entry name" value="RNF168/RNF169_E3_ubiq-ligase"/>
</dbReference>
<keyword evidence="4" id="KW-0808">Transferase</keyword>
<keyword evidence="13" id="KW-0812">Transmembrane</keyword>
<dbReference type="GO" id="GO:0035861">
    <property type="term" value="C:site of double-strand break"/>
    <property type="evidence" value="ECO:0007669"/>
    <property type="project" value="TreeGrafter"/>
</dbReference>
<keyword evidence="13" id="KW-1133">Transmembrane helix</keyword>
<keyword evidence="6" id="KW-0227">DNA damage</keyword>
<dbReference type="GO" id="GO:0008270">
    <property type="term" value="F:zinc ion binding"/>
    <property type="evidence" value="ECO:0007669"/>
    <property type="project" value="UniProtKB-KW"/>
</dbReference>
<evidence type="ECO:0000256" key="1">
    <source>
        <dbReference type="ARBA" id="ARBA00000900"/>
    </source>
</evidence>
<dbReference type="InterPro" id="IPR013083">
    <property type="entry name" value="Znf_RING/FYVE/PHD"/>
</dbReference>
<dbReference type="PANTHER" id="PTHR23328:SF0">
    <property type="entry name" value="RING-TYPE DOMAIN-CONTAINING PROTEIN"/>
    <property type="match status" value="1"/>
</dbReference>
<evidence type="ECO:0000313" key="15">
    <source>
        <dbReference type="EMBL" id="BBH00491.1"/>
    </source>
</evidence>
<dbReference type="EC" id="2.3.2.27" evidence="3"/>
<evidence type="ECO:0000256" key="3">
    <source>
        <dbReference type="ARBA" id="ARBA00012483"/>
    </source>
</evidence>
<keyword evidence="13" id="KW-0472">Membrane</keyword>
<dbReference type="Pfam" id="PF00097">
    <property type="entry name" value="zf-C3HC4"/>
    <property type="match status" value="1"/>
</dbReference>
<sequence length="448" mass="50391">VGDSKTTYDSKNLTVSTKPIPSLYTSFSFYVLSYAFLLRKRRTFPFHSVPPRKQQKMARREEEPKQSPRDPKVRARESSDPVKVVSNGTSGDSSMFSPRFKSVAAMAGWDEESLLIASLVVDDTPERQVKYKKRSDLHFKTHQPIHQEESAELREGAQFQCLLLFSTLMMTKKLKKMSGKEKEEPQIIVNKEKETRDDKMAESSGVSCPPSSNLPCLDKLRDELSCAICLEICFEPSTTPCGHSFCKKCLRSAADKCGKRCPKCRQLMSHSRSCTVNTVLWNTIQLLFPQEVEARKAAGALNSSGEAVRQIPEKAFYNTRSVQSRRASSGVSSNGEMTMRRRRVILSQDEEDDDAALAIRLVQNTEAEHQNPEQGAHRSIRPLRTSSSRRIPSQDGDAALALRLQREEFMEAFRVDHGQSGSSLSLARANLRAMTSRATSHRATTRHL</sequence>
<dbReference type="InterPro" id="IPR018957">
    <property type="entry name" value="Znf_C3HC4_RING-type"/>
</dbReference>
<evidence type="ECO:0000256" key="9">
    <source>
        <dbReference type="ARBA" id="ARBA00022833"/>
    </source>
</evidence>
<dbReference type="InterPro" id="IPR001841">
    <property type="entry name" value="Znf_RING"/>
</dbReference>
<dbReference type="GO" id="GO:0061630">
    <property type="term" value="F:ubiquitin protein ligase activity"/>
    <property type="evidence" value="ECO:0007669"/>
    <property type="project" value="UniProtKB-EC"/>
</dbReference>
<proteinExistence type="predicted"/>
<evidence type="ECO:0000256" key="6">
    <source>
        <dbReference type="ARBA" id="ARBA00022763"/>
    </source>
</evidence>
<feature type="non-terminal residue" evidence="15">
    <location>
        <position position="1"/>
    </location>
</feature>
<evidence type="ECO:0000256" key="2">
    <source>
        <dbReference type="ARBA" id="ARBA00004123"/>
    </source>
</evidence>
<dbReference type="GO" id="GO:0005634">
    <property type="term" value="C:nucleus"/>
    <property type="evidence" value="ECO:0007669"/>
    <property type="project" value="UniProtKB-SubCell"/>
</dbReference>
<feature type="region of interest" description="Disordered" evidence="12">
    <location>
        <begin position="365"/>
        <end position="395"/>
    </location>
</feature>
<evidence type="ECO:0000259" key="14">
    <source>
        <dbReference type="PROSITE" id="PS50089"/>
    </source>
</evidence>
<dbReference type="Gene3D" id="3.30.40.10">
    <property type="entry name" value="Zinc/RING finger domain, C3HC4 (zinc finger)"/>
    <property type="match status" value="1"/>
</dbReference>
<comment type="subcellular location">
    <subcellularLocation>
        <location evidence="2">Nucleus</location>
    </subcellularLocation>
</comment>
<dbReference type="SMART" id="SM00184">
    <property type="entry name" value="RING"/>
    <property type="match status" value="1"/>
</dbReference>
<evidence type="ECO:0000256" key="12">
    <source>
        <dbReference type="SAM" id="MobiDB-lite"/>
    </source>
</evidence>
<evidence type="ECO:0000256" key="10">
    <source>
        <dbReference type="ARBA" id="ARBA00023242"/>
    </source>
</evidence>
<evidence type="ECO:0000256" key="7">
    <source>
        <dbReference type="ARBA" id="ARBA00022771"/>
    </source>
</evidence>
<dbReference type="PROSITE" id="PS00518">
    <property type="entry name" value="ZF_RING_1"/>
    <property type="match status" value="1"/>
</dbReference>
<keyword evidence="5" id="KW-0479">Metal-binding</keyword>
<dbReference type="EMBL" id="AP019299">
    <property type="protein sequence ID" value="BBH00491.1"/>
    <property type="molecule type" value="Genomic_DNA"/>
</dbReference>
<feature type="transmembrane region" description="Helical" evidence="13">
    <location>
        <begin position="20"/>
        <end position="38"/>
    </location>
</feature>
<evidence type="ECO:0000256" key="11">
    <source>
        <dbReference type="PROSITE-ProRule" id="PRU00175"/>
    </source>
</evidence>
<reference evidence="15" key="1">
    <citation type="journal article" date="2019" name="Science">
        <title>Mutation of a bHLH transcription factor allowed almond domestication.</title>
        <authorList>
            <person name="Sanchez-Perez R."/>
            <person name="Pavan S."/>
            <person name="Mazzeo R."/>
            <person name="Moldovan C."/>
            <person name="Aiese Cigliano R."/>
            <person name="Del Cueto J."/>
            <person name="Ricciardi F."/>
            <person name="Lotti C."/>
            <person name="Ricciardi L."/>
            <person name="Dicenta F."/>
            <person name="Lopez-Marques R.L."/>
            <person name="Lindberg Moller B."/>
        </authorList>
    </citation>
    <scope>NUCLEOTIDE SEQUENCE</scope>
</reference>
<dbReference type="SUPFAM" id="SSF57850">
    <property type="entry name" value="RING/U-box"/>
    <property type="match status" value="1"/>
</dbReference>
<dbReference type="GO" id="GO:0006302">
    <property type="term" value="P:double-strand break repair"/>
    <property type="evidence" value="ECO:0007669"/>
    <property type="project" value="TreeGrafter"/>
</dbReference>
<evidence type="ECO:0000256" key="5">
    <source>
        <dbReference type="ARBA" id="ARBA00022723"/>
    </source>
</evidence>
<name>A0A4Y1R8F2_PRUDU</name>
<feature type="region of interest" description="Disordered" evidence="12">
    <location>
        <begin position="48"/>
        <end position="92"/>
    </location>
</feature>